<evidence type="ECO:0000256" key="7">
    <source>
        <dbReference type="ARBA" id="ARBA00023002"/>
    </source>
</evidence>
<dbReference type="Gene3D" id="3.50.50.60">
    <property type="entry name" value="FAD/NAD(P)-binding domain"/>
    <property type="match status" value="1"/>
</dbReference>
<feature type="domain" description="Amine oxidase" evidence="9">
    <location>
        <begin position="43"/>
        <end position="491"/>
    </location>
</feature>
<evidence type="ECO:0000313" key="11">
    <source>
        <dbReference type="WBParaSite" id="SVE_0308400.1"/>
    </source>
</evidence>
<dbReference type="SUPFAM" id="SSF51905">
    <property type="entry name" value="FAD/NAD(P)-binding domain"/>
    <property type="match status" value="1"/>
</dbReference>
<keyword evidence="7" id="KW-0560">Oxidoreductase</keyword>
<reference evidence="11" key="2">
    <citation type="submission" date="2015-08" db="UniProtKB">
        <authorList>
            <consortium name="WormBaseParasite"/>
        </authorList>
    </citation>
    <scope>IDENTIFICATION</scope>
</reference>
<comment type="subcellular location">
    <subcellularLocation>
        <location evidence="2">Cytoplasm</location>
    </subcellularLocation>
</comment>
<dbReference type="Pfam" id="PF01593">
    <property type="entry name" value="Amino_oxidase"/>
    <property type="match status" value="1"/>
</dbReference>
<dbReference type="WBParaSite" id="SVE_0308400.1">
    <property type="protein sequence ID" value="SVE_0308400.1"/>
    <property type="gene ID" value="SVE_0308400"/>
</dbReference>
<dbReference type="InterPro" id="IPR002937">
    <property type="entry name" value="Amino_oxidase"/>
</dbReference>
<keyword evidence="6" id="KW-0274">FAD</keyword>
<dbReference type="Proteomes" id="UP000035680">
    <property type="component" value="Unassembled WGS sequence"/>
</dbReference>
<dbReference type="InterPro" id="IPR036188">
    <property type="entry name" value="FAD/NAD-bd_sf"/>
</dbReference>
<name>A0A0K0F2Q4_STRVS</name>
<dbReference type="AlphaFoldDB" id="A0A0K0F2Q4"/>
<dbReference type="PANTHER" id="PTHR10742">
    <property type="entry name" value="FLAVIN MONOAMINE OXIDASE"/>
    <property type="match status" value="1"/>
</dbReference>
<feature type="signal peptide" evidence="8">
    <location>
        <begin position="1"/>
        <end position="26"/>
    </location>
</feature>
<dbReference type="GO" id="GO:0005737">
    <property type="term" value="C:cytoplasm"/>
    <property type="evidence" value="ECO:0007669"/>
    <property type="project" value="UniProtKB-SubCell"/>
</dbReference>
<evidence type="ECO:0000313" key="10">
    <source>
        <dbReference type="Proteomes" id="UP000035680"/>
    </source>
</evidence>
<keyword evidence="5" id="KW-0285">Flavoprotein</keyword>
<reference evidence="10" key="1">
    <citation type="submission" date="2014-07" db="EMBL/GenBank/DDBJ databases">
        <authorList>
            <person name="Martin A.A"/>
            <person name="De Silva N."/>
        </authorList>
    </citation>
    <scope>NUCLEOTIDE SEQUENCE</scope>
</reference>
<evidence type="ECO:0000256" key="4">
    <source>
        <dbReference type="ARBA" id="ARBA00022490"/>
    </source>
</evidence>
<accession>A0A0K0F2Q4</accession>
<comment type="similarity">
    <text evidence="3">Belongs to the flavin monoamine oxidase family.</text>
</comment>
<feature type="chain" id="PRO_5005329056" evidence="8">
    <location>
        <begin position="27"/>
        <end position="497"/>
    </location>
</feature>
<keyword evidence="8" id="KW-0732">Signal</keyword>
<keyword evidence="10" id="KW-1185">Reference proteome</keyword>
<proteinExistence type="inferred from homology"/>
<evidence type="ECO:0000259" key="9">
    <source>
        <dbReference type="Pfam" id="PF01593"/>
    </source>
</evidence>
<organism evidence="10 11">
    <name type="scientific">Strongyloides venezuelensis</name>
    <name type="common">Threadworm</name>
    <dbReference type="NCBI Taxonomy" id="75913"/>
    <lineage>
        <taxon>Eukaryota</taxon>
        <taxon>Metazoa</taxon>
        <taxon>Ecdysozoa</taxon>
        <taxon>Nematoda</taxon>
        <taxon>Chromadorea</taxon>
        <taxon>Rhabditida</taxon>
        <taxon>Tylenchina</taxon>
        <taxon>Panagrolaimomorpha</taxon>
        <taxon>Strongyloidoidea</taxon>
        <taxon>Strongyloididae</taxon>
        <taxon>Strongyloides</taxon>
    </lineage>
</organism>
<evidence type="ECO:0000256" key="2">
    <source>
        <dbReference type="ARBA" id="ARBA00004496"/>
    </source>
</evidence>
<protein>
    <submittedName>
        <fullName evidence="11">Amino_oxidase domain-containing protein</fullName>
    </submittedName>
</protein>
<dbReference type="Gene3D" id="3.90.660.10">
    <property type="match status" value="1"/>
</dbReference>
<evidence type="ECO:0000256" key="8">
    <source>
        <dbReference type="SAM" id="SignalP"/>
    </source>
</evidence>
<evidence type="ECO:0000256" key="3">
    <source>
        <dbReference type="ARBA" id="ARBA00005995"/>
    </source>
</evidence>
<dbReference type="PANTHER" id="PTHR10742:SF405">
    <property type="entry name" value="PEROXISOMAL N(1)-ACETYL-SPERMINE_SPERMIDINE OXIDASE"/>
    <property type="match status" value="1"/>
</dbReference>
<evidence type="ECO:0000256" key="5">
    <source>
        <dbReference type="ARBA" id="ARBA00022630"/>
    </source>
</evidence>
<sequence length="497" mass="57529">MINFQWYSEFIFLSSLFICITLITHSLQNEVNQESIAIIGGGFAGIAAFNQLQANGYKNIKIFEASNRIGGRVYPIRYENGYLQFGAQFINGKKNPIYEIAKNLNIINGEEDDDDFIYTGEYKVGKCYLEDDIVKKFTNFSRNLERYYELISGDEKMNSKTIGDMFQKDYKTFLYKEAGLENKLKSKKFYDALARLYKSYYETEWSSPIEKLSLINFDLWDDSEDELKSYTLNEFGYKAILDYLTKNITKKYINFNSRIINIDYTNAKKIALTLSNGDIITNYTKIIVTVPLGHLKKYGYSLFTPTLSKRRTKAISSLGFGNMQKIFFIYKEPFWSEKTKWIHTLSVNDCTKTDTFSKIFLSFQPLDWKNKNILVGWVSGKGPNLIKDLPENILIDKITDHFRTAYNNDSIPRPTKILQKSWALNELFLGSYTYYTPESALLPEDPIKTISRPIYKNGKPIIMFAGEGTHPSIYQTVIGAYLSGQREANRIFRNSYI</sequence>
<dbReference type="InterPro" id="IPR050281">
    <property type="entry name" value="Flavin_monoamine_oxidase"/>
</dbReference>
<comment type="cofactor">
    <cofactor evidence="1">
        <name>FAD</name>
        <dbReference type="ChEBI" id="CHEBI:57692"/>
    </cofactor>
</comment>
<dbReference type="GO" id="GO:0046592">
    <property type="term" value="F:polyamine oxidase activity"/>
    <property type="evidence" value="ECO:0007669"/>
    <property type="project" value="TreeGrafter"/>
</dbReference>
<dbReference type="SUPFAM" id="SSF54373">
    <property type="entry name" value="FAD-linked reductases, C-terminal domain"/>
    <property type="match status" value="1"/>
</dbReference>
<evidence type="ECO:0000256" key="6">
    <source>
        <dbReference type="ARBA" id="ARBA00022827"/>
    </source>
</evidence>
<keyword evidence="4" id="KW-0963">Cytoplasm</keyword>
<evidence type="ECO:0000256" key="1">
    <source>
        <dbReference type="ARBA" id="ARBA00001974"/>
    </source>
</evidence>
<dbReference type="STRING" id="75913.A0A0K0F2Q4"/>